<proteinExistence type="inferred from homology"/>
<evidence type="ECO:0000256" key="6">
    <source>
        <dbReference type="ARBA" id="ARBA00022694"/>
    </source>
</evidence>
<dbReference type="SUPFAM" id="SSF55821">
    <property type="entry name" value="YrdC/RibB"/>
    <property type="match status" value="1"/>
</dbReference>
<evidence type="ECO:0000256" key="10">
    <source>
        <dbReference type="ARBA" id="ARBA00029774"/>
    </source>
</evidence>
<comment type="catalytic activity">
    <reaction evidence="11">
        <text>L-threonine + hydrogencarbonate + ATP = L-threonylcarbamoyladenylate + diphosphate + H2O</text>
        <dbReference type="Rhea" id="RHEA:36407"/>
        <dbReference type="ChEBI" id="CHEBI:15377"/>
        <dbReference type="ChEBI" id="CHEBI:17544"/>
        <dbReference type="ChEBI" id="CHEBI:30616"/>
        <dbReference type="ChEBI" id="CHEBI:33019"/>
        <dbReference type="ChEBI" id="CHEBI:57926"/>
        <dbReference type="ChEBI" id="CHEBI:73682"/>
        <dbReference type="EC" id="2.7.7.87"/>
    </reaction>
</comment>
<dbReference type="InterPro" id="IPR017945">
    <property type="entry name" value="DHBP_synth_RibB-like_a/b_dom"/>
</dbReference>
<organism evidence="13 14">
    <name type="scientific">Ehrlichia ruminantium (strain Welgevonden)</name>
    <dbReference type="NCBI Taxonomy" id="254945"/>
    <lineage>
        <taxon>Bacteria</taxon>
        <taxon>Pseudomonadati</taxon>
        <taxon>Pseudomonadota</taxon>
        <taxon>Alphaproteobacteria</taxon>
        <taxon>Rickettsiales</taxon>
        <taxon>Anaplasmataceae</taxon>
        <taxon>Ehrlichia</taxon>
    </lineage>
</organism>
<sequence>MISKAVEALKNKQLICFPTETVYALAGDAYSIEVIQKIYKIKNRPYNKPVSLLLSNIDQIKQFSNLTEHTAYIIQQLSPGPITFILPIHNYGKLPKQFFYNKIGIRIPNHPIALAILNNFDHPITATSVNISGQQDAISVDQISDNIKKNISFIIDNNRLVHGTASTVIDLTSYKILRKGAVTKQKIQEILKKINIILP</sequence>
<evidence type="ECO:0000259" key="12">
    <source>
        <dbReference type="PROSITE" id="PS51163"/>
    </source>
</evidence>
<accession>A0A0H3LZ20</accession>
<keyword evidence="8" id="KW-0547">Nucleotide-binding</keyword>
<keyword evidence="5" id="KW-0808">Transferase</keyword>
<evidence type="ECO:0000313" key="14">
    <source>
        <dbReference type="Proteomes" id="UP000001021"/>
    </source>
</evidence>
<dbReference type="eggNOG" id="COG0009">
    <property type="taxonomic scope" value="Bacteria"/>
</dbReference>
<evidence type="ECO:0000256" key="5">
    <source>
        <dbReference type="ARBA" id="ARBA00022679"/>
    </source>
</evidence>
<evidence type="ECO:0000256" key="7">
    <source>
        <dbReference type="ARBA" id="ARBA00022695"/>
    </source>
</evidence>
<evidence type="ECO:0000256" key="3">
    <source>
        <dbReference type="ARBA" id="ARBA00012584"/>
    </source>
</evidence>
<dbReference type="PANTHER" id="PTHR17490">
    <property type="entry name" value="SUA5"/>
    <property type="match status" value="1"/>
</dbReference>
<dbReference type="GO" id="GO:0000049">
    <property type="term" value="F:tRNA binding"/>
    <property type="evidence" value="ECO:0007669"/>
    <property type="project" value="TreeGrafter"/>
</dbReference>
<reference evidence="13 14" key="1">
    <citation type="journal article" date="2006" name="J. Bacteriol.">
        <title>Comparative genomic analysis of three strains of Ehrlichia ruminantium reveals an active process of genome size plasticity.</title>
        <authorList>
            <person name="Frutos R."/>
            <person name="Viari A."/>
            <person name="Ferraz C."/>
            <person name="Morgat A."/>
            <person name="Eychenie S."/>
            <person name="Kandassami Y."/>
            <person name="Chantal I."/>
            <person name="Bensaid A."/>
            <person name="Coissac E."/>
            <person name="Vachiery N."/>
            <person name="Demaille J."/>
            <person name="Martinez D."/>
        </authorList>
    </citation>
    <scope>NUCLEOTIDE SEQUENCE [LARGE SCALE GENOMIC DNA]</scope>
    <source>
        <strain evidence="13 14">Welgevonden</strain>
    </source>
</reference>
<name>A0A0H3LZ20_EHRRW</name>
<feature type="domain" description="YrdC-like" evidence="12">
    <location>
        <begin position="1"/>
        <end position="182"/>
    </location>
</feature>
<keyword evidence="14" id="KW-1185">Reference proteome</keyword>
<dbReference type="GO" id="GO:0008033">
    <property type="term" value="P:tRNA processing"/>
    <property type="evidence" value="ECO:0007669"/>
    <property type="project" value="UniProtKB-KW"/>
</dbReference>
<dbReference type="PANTHER" id="PTHR17490:SF16">
    <property type="entry name" value="THREONYLCARBAMOYL-AMP SYNTHASE"/>
    <property type="match status" value="1"/>
</dbReference>
<dbReference type="InterPro" id="IPR050156">
    <property type="entry name" value="TC-AMP_synthase_SUA5"/>
</dbReference>
<dbReference type="GO" id="GO:0005737">
    <property type="term" value="C:cytoplasm"/>
    <property type="evidence" value="ECO:0007669"/>
    <property type="project" value="UniProtKB-SubCell"/>
</dbReference>
<gene>
    <name evidence="13" type="ordered locus">ERWE_CDS_03010</name>
</gene>
<dbReference type="HOGENOM" id="CLU_031397_3_2_5"/>
<dbReference type="Gene3D" id="3.90.870.10">
    <property type="entry name" value="DHBP synthase"/>
    <property type="match status" value="1"/>
</dbReference>
<comment type="similarity">
    <text evidence="2">Belongs to the SUA5 family.</text>
</comment>
<dbReference type="GO" id="GO:0005524">
    <property type="term" value="F:ATP binding"/>
    <property type="evidence" value="ECO:0007669"/>
    <property type="project" value="UniProtKB-KW"/>
</dbReference>
<dbReference type="EMBL" id="CR925678">
    <property type="protein sequence ID" value="CAI26795.1"/>
    <property type="molecule type" value="Genomic_DNA"/>
</dbReference>
<keyword evidence="9" id="KW-0067">ATP-binding</keyword>
<keyword evidence="6" id="KW-0819">tRNA processing</keyword>
<evidence type="ECO:0000256" key="9">
    <source>
        <dbReference type="ARBA" id="ARBA00022840"/>
    </source>
</evidence>
<dbReference type="EC" id="2.7.7.87" evidence="3"/>
<dbReference type="Pfam" id="PF01300">
    <property type="entry name" value="Sua5_yciO_yrdC"/>
    <property type="match status" value="1"/>
</dbReference>
<keyword evidence="4" id="KW-0963">Cytoplasm</keyword>
<dbReference type="RefSeq" id="WP_011154977.1">
    <property type="nucleotide sequence ID" value="NC_005295.2"/>
</dbReference>
<dbReference type="Proteomes" id="UP000001021">
    <property type="component" value="Chromosome"/>
</dbReference>
<evidence type="ECO:0000313" key="13">
    <source>
        <dbReference type="EMBL" id="CAI26795.1"/>
    </source>
</evidence>
<evidence type="ECO:0000256" key="1">
    <source>
        <dbReference type="ARBA" id="ARBA00004496"/>
    </source>
</evidence>
<dbReference type="GeneID" id="33057782"/>
<dbReference type="NCBIfam" id="TIGR00057">
    <property type="entry name" value="L-threonylcarbamoyladenylate synthase"/>
    <property type="match status" value="1"/>
</dbReference>
<evidence type="ECO:0000256" key="2">
    <source>
        <dbReference type="ARBA" id="ARBA00007663"/>
    </source>
</evidence>
<dbReference type="GO" id="GO:0061710">
    <property type="term" value="F:L-threonylcarbamoyladenylate synthase"/>
    <property type="evidence" value="ECO:0007669"/>
    <property type="project" value="UniProtKB-EC"/>
</dbReference>
<evidence type="ECO:0000256" key="4">
    <source>
        <dbReference type="ARBA" id="ARBA00022490"/>
    </source>
</evidence>
<comment type="subcellular location">
    <subcellularLocation>
        <location evidence="1">Cytoplasm</location>
    </subcellularLocation>
</comment>
<keyword evidence="7" id="KW-0548">Nucleotidyltransferase</keyword>
<dbReference type="KEGG" id="eru:Erum2950"/>
<evidence type="ECO:0000256" key="11">
    <source>
        <dbReference type="ARBA" id="ARBA00048366"/>
    </source>
</evidence>
<dbReference type="GO" id="GO:0006450">
    <property type="term" value="P:regulation of translational fidelity"/>
    <property type="evidence" value="ECO:0007669"/>
    <property type="project" value="TreeGrafter"/>
</dbReference>
<protein>
    <recommendedName>
        <fullName evidence="10">L-threonylcarbamoyladenylate synthase</fullName>
        <ecNumber evidence="3">2.7.7.87</ecNumber>
    </recommendedName>
    <alternativeName>
        <fullName evidence="10">L-threonylcarbamoyladenylate synthase</fullName>
    </alternativeName>
</protein>
<dbReference type="PROSITE" id="PS51163">
    <property type="entry name" value="YRDC"/>
    <property type="match status" value="1"/>
</dbReference>
<dbReference type="GO" id="GO:0003725">
    <property type="term" value="F:double-stranded RNA binding"/>
    <property type="evidence" value="ECO:0007669"/>
    <property type="project" value="InterPro"/>
</dbReference>
<dbReference type="AlphaFoldDB" id="A0A0H3LZ20"/>
<evidence type="ECO:0000256" key="8">
    <source>
        <dbReference type="ARBA" id="ARBA00022741"/>
    </source>
</evidence>
<dbReference type="KEGG" id="erw:ERWE_CDS_03010"/>
<dbReference type="InterPro" id="IPR006070">
    <property type="entry name" value="Sua5-like_dom"/>
</dbReference>